<dbReference type="Proteomes" id="UP000237665">
    <property type="component" value="Chromosome 2"/>
</dbReference>
<reference evidence="3" key="2">
    <citation type="submission" date="2017-12" db="EMBL/GenBank/DDBJ databases">
        <title>FDA dAtabase for Regulatory Grade micrObial Sequences (FDA-ARGOS): Supporting development and validation of Infectious Disease Dx tests.</title>
        <authorList>
            <person name="Hoffmann M."/>
            <person name="Allard M."/>
            <person name="Evans P."/>
            <person name="Brown E."/>
            <person name="Tallon L.J."/>
            <person name="Sadzewicz L."/>
            <person name="Sengamalay N."/>
            <person name="Ott S."/>
            <person name="Godinez A."/>
            <person name="Nagaraj S."/>
            <person name="Vavikolanu K."/>
            <person name="Aluvathingal J."/>
            <person name="Nadendla S."/>
            <person name="Hobson J."/>
            <person name="Sichtig H."/>
        </authorList>
    </citation>
    <scope>NUCLEOTIDE SEQUENCE [LARGE SCALE GENOMIC DNA]</scope>
    <source>
        <strain evidence="3">LMG 3418</strain>
    </source>
</reference>
<evidence type="ECO:0000313" key="4">
    <source>
        <dbReference type="Proteomes" id="UP000283878"/>
    </source>
</evidence>
<protein>
    <submittedName>
        <fullName evidence="2">Uncharacterized protein</fullName>
    </submittedName>
</protein>
<dbReference type="AlphaFoldDB" id="A0AAX1XQU7"/>
<organism evidence="2 4">
    <name type="scientific">Vibrio diabolicus</name>
    <dbReference type="NCBI Taxonomy" id="50719"/>
    <lineage>
        <taxon>Bacteria</taxon>
        <taxon>Pseudomonadati</taxon>
        <taxon>Pseudomonadota</taxon>
        <taxon>Gammaproteobacteria</taxon>
        <taxon>Vibrionales</taxon>
        <taxon>Vibrionaceae</taxon>
        <taxon>Vibrio</taxon>
        <taxon>Vibrio diabolicus subgroup</taxon>
    </lineage>
</organism>
<evidence type="ECO:0000313" key="3">
    <source>
        <dbReference type="Proteomes" id="UP000237665"/>
    </source>
</evidence>
<evidence type="ECO:0000313" key="2">
    <source>
        <dbReference type="EMBL" id="RPB41599.1"/>
    </source>
</evidence>
<name>A0AAX1XQU7_9VIBR</name>
<keyword evidence="3" id="KW-1185">Reference proteome</keyword>
<reference evidence="2 4" key="4">
    <citation type="journal article" date="2018" name="AMB Express">
        <title>Occurrence and significance of pathogenicity and fitness islands in environmental vibrios.</title>
        <authorList>
            <person name="Klein S."/>
            <person name="Pipes S."/>
            <person name="Lovell C.R."/>
        </authorList>
    </citation>
    <scope>NUCLEOTIDE SEQUENCE [LARGE SCALE GENOMIC DNA]</scope>
    <source>
        <strain evidence="2 4">JBS-8-11-1</strain>
    </source>
</reference>
<proteinExistence type="predicted"/>
<dbReference type="EMBL" id="CP014133">
    <property type="protein sequence ID" value="AVH29549.1"/>
    <property type="molecule type" value="Genomic_DNA"/>
</dbReference>
<dbReference type="EMBL" id="PKPZ01000003">
    <property type="protein sequence ID" value="RPB41599.1"/>
    <property type="molecule type" value="Genomic_DNA"/>
</dbReference>
<gene>
    <name evidence="1" type="ORF">AL468_20625</name>
    <name evidence="2" type="ORF">CYQ91_04470</name>
</gene>
<evidence type="ECO:0000313" key="1">
    <source>
        <dbReference type="EMBL" id="AVH29549.1"/>
    </source>
</evidence>
<accession>A0AAX1XQU7</accession>
<dbReference type="Proteomes" id="UP000283878">
    <property type="component" value="Unassembled WGS sequence"/>
</dbReference>
<reference evidence="1" key="1">
    <citation type="submission" date="2017-12" db="EMBL/GenBank/DDBJ databases">
        <title>FDA dAtabase for Regulatory Grade micrObial Sequences (FDA-ARGOS): Supporting development and validation of Infectious Disease Dx tests.</title>
        <authorList>
            <person name="Hoffmann M."/>
            <person name="Allard M."/>
            <person name="Evans P."/>
            <person name="Brown E."/>
            <person name="Tallon L."/>
            <person name="Sadzewicz L."/>
            <person name="Sengamalay N."/>
            <person name="Ott S."/>
            <person name="Godinez A."/>
            <person name="Nagaraj S."/>
            <person name="Vavikolanu K."/>
            <person name="Aluvathingal J."/>
            <person name="Nadendla S."/>
            <person name="Sichtig H."/>
        </authorList>
    </citation>
    <scope>NUCLEOTIDE SEQUENCE</scope>
    <source>
        <strain evidence="1">LMG 3418</strain>
    </source>
</reference>
<sequence>MMSSFESYWVGVRERIAIQTEGNRNLKSLVIKKQRVNLNNSGLSFRAKAGCLIPHCYTQFTDDDTNSKASKKASLSFKKGKLYFSPV</sequence>
<reference evidence="2" key="3">
    <citation type="submission" date="2017-12" db="EMBL/GenBank/DDBJ databases">
        <authorList>
            <person name="Pipes S.E."/>
            <person name="Lovell C.R."/>
        </authorList>
    </citation>
    <scope>NUCLEOTIDE SEQUENCE</scope>
    <source>
        <strain evidence="2">JBS-8-11-1</strain>
    </source>
</reference>